<dbReference type="Proteomes" id="UP000478493">
    <property type="component" value="Unassembled WGS sequence"/>
</dbReference>
<gene>
    <name evidence="1" type="ORF">F3B85_09370</name>
</gene>
<sequence length="92" mass="10770">MRTVEIMTEVEVDLDDYVDEILEECDDDELIKEVEKRGHRVYRKGNRVVAFEDQPVNFNSPEDLRRFLCDIAGVGYYTSNETLLNEIKSKLP</sequence>
<organism evidence="1 2">
    <name type="scientific">Bacteroides ovatus</name>
    <dbReference type="NCBI Taxonomy" id="28116"/>
    <lineage>
        <taxon>Bacteria</taxon>
        <taxon>Pseudomonadati</taxon>
        <taxon>Bacteroidota</taxon>
        <taxon>Bacteroidia</taxon>
        <taxon>Bacteroidales</taxon>
        <taxon>Bacteroidaceae</taxon>
        <taxon>Bacteroides</taxon>
    </lineage>
</organism>
<proteinExistence type="predicted"/>
<evidence type="ECO:0000313" key="2">
    <source>
        <dbReference type="Proteomes" id="UP000478493"/>
    </source>
</evidence>
<name>A0A5M5M7K3_BACOV</name>
<comment type="caution">
    <text evidence="1">The sequence shown here is derived from an EMBL/GenBank/DDBJ whole genome shotgun (WGS) entry which is preliminary data.</text>
</comment>
<protein>
    <submittedName>
        <fullName evidence="1">Uncharacterized protein</fullName>
    </submittedName>
</protein>
<reference evidence="1 2" key="1">
    <citation type="journal article" date="2019" name="Nat. Med.">
        <title>A library of human gut bacterial isolates paired with longitudinal multiomics data enables mechanistic microbiome research.</title>
        <authorList>
            <person name="Poyet M."/>
            <person name="Groussin M."/>
            <person name="Gibbons S.M."/>
            <person name="Avila-Pacheco J."/>
            <person name="Jiang X."/>
            <person name="Kearney S.M."/>
            <person name="Perrotta A.R."/>
            <person name="Berdy B."/>
            <person name="Zhao S."/>
            <person name="Lieberman T.D."/>
            <person name="Swanson P.K."/>
            <person name="Smith M."/>
            <person name="Roesemann S."/>
            <person name="Alexander J.E."/>
            <person name="Rich S.A."/>
            <person name="Livny J."/>
            <person name="Vlamakis H."/>
            <person name="Clish C."/>
            <person name="Bullock K."/>
            <person name="Deik A."/>
            <person name="Scott J."/>
            <person name="Pierce K.A."/>
            <person name="Xavier R.J."/>
            <person name="Alm E.J."/>
        </authorList>
    </citation>
    <scope>NUCLEOTIDE SEQUENCE [LARGE SCALE GENOMIC DNA]</scope>
    <source>
        <strain evidence="1 2">BIOML-A41</strain>
    </source>
</reference>
<dbReference type="AlphaFoldDB" id="A0A5M5M7K3"/>
<evidence type="ECO:0000313" key="1">
    <source>
        <dbReference type="EMBL" id="KAA4538439.1"/>
    </source>
</evidence>
<accession>A0A5M5M7K3</accession>
<dbReference type="RefSeq" id="WP_130060848.1">
    <property type="nucleotide sequence ID" value="NZ_RCXR01000007.1"/>
</dbReference>
<dbReference type="EMBL" id="VWGP01000005">
    <property type="protein sequence ID" value="KAA4538439.1"/>
    <property type="molecule type" value="Genomic_DNA"/>
</dbReference>